<dbReference type="EMBL" id="JAUEPS010000004">
    <property type="protein sequence ID" value="KAK0466169.1"/>
    <property type="molecule type" value="Genomic_DNA"/>
</dbReference>
<keyword evidence="2" id="KW-1185">Reference proteome</keyword>
<dbReference type="Proteomes" id="UP001175211">
    <property type="component" value="Unassembled WGS sequence"/>
</dbReference>
<name>A0AA39TXN1_ARMTA</name>
<dbReference type="GeneID" id="85355049"/>
<evidence type="ECO:0000313" key="2">
    <source>
        <dbReference type="Proteomes" id="UP001175211"/>
    </source>
</evidence>
<reference evidence="1" key="1">
    <citation type="submission" date="2023-06" db="EMBL/GenBank/DDBJ databases">
        <authorList>
            <consortium name="Lawrence Berkeley National Laboratory"/>
            <person name="Ahrendt S."/>
            <person name="Sahu N."/>
            <person name="Indic B."/>
            <person name="Wong-Bajracharya J."/>
            <person name="Merenyi Z."/>
            <person name="Ke H.-M."/>
            <person name="Monk M."/>
            <person name="Kocsube S."/>
            <person name="Drula E."/>
            <person name="Lipzen A."/>
            <person name="Balint B."/>
            <person name="Henrissat B."/>
            <person name="Andreopoulos B."/>
            <person name="Martin F.M."/>
            <person name="Harder C.B."/>
            <person name="Rigling D."/>
            <person name="Ford K.L."/>
            <person name="Foster G.D."/>
            <person name="Pangilinan J."/>
            <person name="Papanicolaou A."/>
            <person name="Barry K."/>
            <person name="LaButti K."/>
            <person name="Viragh M."/>
            <person name="Koriabine M."/>
            <person name="Yan M."/>
            <person name="Riley R."/>
            <person name="Champramary S."/>
            <person name="Plett K.L."/>
            <person name="Tsai I.J."/>
            <person name="Slot J."/>
            <person name="Sipos G."/>
            <person name="Plett J."/>
            <person name="Nagy L.G."/>
            <person name="Grigoriev I.V."/>
        </authorList>
    </citation>
    <scope>NUCLEOTIDE SEQUENCE</scope>
    <source>
        <strain evidence="1">CCBAS 213</strain>
    </source>
</reference>
<sequence length="189" mass="21878">MPMMLQSQRWRYMAMFAASTFTLLFSMATVFHSVSTHVFSIEESSDNPTYSKYPFVCAAEDYPNPGRVKAFIDNDFPELMPIDLPDVFLTMEESRHYGISGLDDREEWASSAAYGFGYLRLGEEKRRFAIRQMILCNPDLTLEPADMLTRNYEIKRVGATHVCKDWSRVYEEMERNVNATTSRDSDSQQ</sequence>
<gene>
    <name evidence="1" type="ORF">EV420DRAFT_1510297</name>
</gene>
<organism evidence="1 2">
    <name type="scientific">Armillaria tabescens</name>
    <name type="common">Ringless honey mushroom</name>
    <name type="synonym">Agaricus tabescens</name>
    <dbReference type="NCBI Taxonomy" id="1929756"/>
    <lineage>
        <taxon>Eukaryota</taxon>
        <taxon>Fungi</taxon>
        <taxon>Dikarya</taxon>
        <taxon>Basidiomycota</taxon>
        <taxon>Agaricomycotina</taxon>
        <taxon>Agaricomycetes</taxon>
        <taxon>Agaricomycetidae</taxon>
        <taxon>Agaricales</taxon>
        <taxon>Marasmiineae</taxon>
        <taxon>Physalacriaceae</taxon>
        <taxon>Desarmillaria</taxon>
    </lineage>
</organism>
<protein>
    <submittedName>
        <fullName evidence="1">Uncharacterized protein</fullName>
    </submittedName>
</protein>
<accession>A0AA39TXN1</accession>
<dbReference type="AlphaFoldDB" id="A0AA39TXN1"/>
<comment type="caution">
    <text evidence="1">The sequence shown here is derived from an EMBL/GenBank/DDBJ whole genome shotgun (WGS) entry which is preliminary data.</text>
</comment>
<evidence type="ECO:0000313" key="1">
    <source>
        <dbReference type="EMBL" id="KAK0466169.1"/>
    </source>
</evidence>
<proteinExistence type="predicted"/>
<dbReference type="RefSeq" id="XP_060336996.1">
    <property type="nucleotide sequence ID" value="XM_060471501.1"/>
</dbReference>